<proteinExistence type="predicted"/>
<organism evidence="1 2">
    <name type="scientific">Sphingobium herbicidovorans (strain ATCC 700291 / DSM 11019 / CCUG 56400 / KCTC 2939 / LMG 18315 / NBRC 16415 / MH)</name>
    <name type="common">Sphingomonas herbicidovorans</name>
    <dbReference type="NCBI Taxonomy" id="1219045"/>
    <lineage>
        <taxon>Bacteria</taxon>
        <taxon>Pseudomonadati</taxon>
        <taxon>Pseudomonadota</taxon>
        <taxon>Alphaproteobacteria</taxon>
        <taxon>Sphingomonadales</taxon>
        <taxon>Sphingomonadaceae</taxon>
        <taxon>Sphingobium</taxon>
    </lineage>
</organism>
<evidence type="ECO:0008006" key="3">
    <source>
        <dbReference type="Google" id="ProtNLM"/>
    </source>
</evidence>
<dbReference type="eggNOG" id="ENOG5033JAI">
    <property type="taxonomic scope" value="Bacteria"/>
</dbReference>
<evidence type="ECO:0000313" key="1">
    <source>
        <dbReference type="EMBL" id="KFG90843.1"/>
    </source>
</evidence>
<dbReference type="OrthoDB" id="3078368at2"/>
<protein>
    <recommendedName>
        <fullName evidence="3">JAB domain-containing protein</fullName>
    </recommendedName>
</protein>
<dbReference type="AlphaFoldDB" id="A0A086PBS5"/>
<name>A0A086PBS5_SPHHM</name>
<reference evidence="1" key="1">
    <citation type="submission" date="2014-08" db="EMBL/GenBank/DDBJ databases">
        <title>Draft genome sequences of Sphingobium herbicidovorans.</title>
        <authorList>
            <person name="Gan H.M."/>
            <person name="Gan H.Y."/>
            <person name="Savka M.A."/>
        </authorList>
    </citation>
    <scope>NUCLEOTIDE SEQUENCE [LARGE SCALE GENOMIC DNA]</scope>
    <source>
        <strain evidence="1">NBRC 16415</strain>
    </source>
</reference>
<comment type="caution">
    <text evidence="1">The sequence shown here is derived from an EMBL/GenBank/DDBJ whole genome shotgun (WGS) entry which is preliminary data.</text>
</comment>
<gene>
    <name evidence="1" type="ORF">BV98_001374</name>
</gene>
<dbReference type="STRING" id="76947.GCA_002080435_03973"/>
<keyword evidence="2" id="KW-1185">Reference proteome</keyword>
<dbReference type="RefSeq" id="WP_037463902.1">
    <property type="nucleotide sequence ID" value="NZ_BCZD01000045.1"/>
</dbReference>
<accession>A0A086PBS5</accession>
<dbReference type="Proteomes" id="UP000024284">
    <property type="component" value="Unassembled WGS sequence"/>
</dbReference>
<sequence length="168" mass="18628">MNITLRLPSPLLHAVRADLARHHAHAGERVGFLRAAAMKTTSGLLLLVRGYQPVADEDYARAPAVGAEIGSEVFRKALQWAYRPRSALLHVHTHHGRGRPGFSGVDLKSGREFVPSFFTTIPRMPQGMLVLSDDDAHGLVWLAEDHPPVPINCFAQIGNHYSRDWRDA</sequence>
<dbReference type="EMBL" id="JFZA02000010">
    <property type="protein sequence ID" value="KFG90843.1"/>
    <property type="molecule type" value="Genomic_DNA"/>
</dbReference>
<evidence type="ECO:0000313" key="2">
    <source>
        <dbReference type="Proteomes" id="UP000024284"/>
    </source>
</evidence>
<dbReference type="PATRIC" id="fig|1219045.3.peg.1406"/>